<dbReference type="PANTHER" id="PTHR46233">
    <property type="entry name" value="HYDROXYACYLGLUTATHIONE HYDROLASE GLOC"/>
    <property type="match status" value="1"/>
</dbReference>
<keyword evidence="3" id="KW-0378">Hydrolase</keyword>
<keyword evidence="2" id="KW-0479">Metal-binding</keyword>
<dbReference type="Pfam" id="PF00753">
    <property type="entry name" value="Lactamase_B"/>
    <property type="match status" value="1"/>
</dbReference>
<name>A0ABP7VFI7_9BACI</name>
<protein>
    <submittedName>
        <fullName evidence="6">MBL fold metallo-hydrolase</fullName>
    </submittedName>
</protein>
<evidence type="ECO:0000313" key="6">
    <source>
        <dbReference type="EMBL" id="GAA4066155.1"/>
    </source>
</evidence>
<dbReference type="Proteomes" id="UP001501734">
    <property type="component" value="Unassembled WGS sequence"/>
</dbReference>
<evidence type="ECO:0000256" key="2">
    <source>
        <dbReference type="ARBA" id="ARBA00022723"/>
    </source>
</evidence>
<gene>
    <name evidence="6" type="ORF">GCM10022410_10770</name>
</gene>
<dbReference type="InterPro" id="IPR001279">
    <property type="entry name" value="Metallo-B-lactamas"/>
</dbReference>
<evidence type="ECO:0000256" key="1">
    <source>
        <dbReference type="ARBA" id="ARBA00001947"/>
    </source>
</evidence>
<proteinExistence type="predicted"/>
<dbReference type="SMART" id="SM00849">
    <property type="entry name" value="Lactamase_B"/>
    <property type="match status" value="1"/>
</dbReference>
<dbReference type="PANTHER" id="PTHR46233:SF3">
    <property type="entry name" value="HYDROXYACYLGLUTATHIONE HYDROLASE GLOC"/>
    <property type="match status" value="1"/>
</dbReference>
<dbReference type="SUPFAM" id="SSF56281">
    <property type="entry name" value="Metallo-hydrolase/oxidoreductase"/>
    <property type="match status" value="1"/>
</dbReference>
<accession>A0ABP7VFI7</accession>
<feature type="domain" description="Metallo-beta-lactamase" evidence="5">
    <location>
        <begin position="12"/>
        <end position="188"/>
    </location>
</feature>
<evidence type="ECO:0000256" key="4">
    <source>
        <dbReference type="ARBA" id="ARBA00022833"/>
    </source>
</evidence>
<reference evidence="7" key="1">
    <citation type="journal article" date="2019" name="Int. J. Syst. Evol. Microbiol.">
        <title>The Global Catalogue of Microorganisms (GCM) 10K type strain sequencing project: providing services to taxonomists for standard genome sequencing and annotation.</title>
        <authorList>
            <consortium name="The Broad Institute Genomics Platform"/>
            <consortium name="The Broad Institute Genome Sequencing Center for Infectious Disease"/>
            <person name="Wu L."/>
            <person name="Ma J."/>
        </authorList>
    </citation>
    <scope>NUCLEOTIDE SEQUENCE [LARGE SCALE GENOMIC DNA]</scope>
    <source>
        <strain evidence="7">JCM 17250</strain>
    </source>
</reference>
<evidence type="ECO:0000256" key="3">
    <source>
        <dbReference type="ARBA" id="ARBA00022801"/>
    </source>
</evidence>
<dbReference type="EMBL" id="BAABDL010000053">
    <property type="protein sequence ID" value="GAA4066155.1"/>
    <property type="molecule type" value="Genomic_DNA"/>
</dbReference>
<keyword evidence="7" id="KW-1185">Reference proteome</keyword>
<sequence>MQFYQLSLGQLGTNCYIVANKKQALIFDPGAEADRVINYLTEQDLSPIAILLTHGHFDHIAAVDQIRDHYQIPVSIHSAEKEWLMSPQLNSSSYFPLGKVVIKPADNHIELGSSWFDGFDFNVIHTPGHSPGGVTFIFENEATIISGDCLFKGGIGRTDLVGGNQSELIDSILKLYQFPDHFKVLSGHGPITTIGEEKADNPFVRG</sequence>
<dbReference type="CDD" id="cd06262">
    <property type="entry name" value="metallo-hydrolase-like_MBL-fold"/>
    <property type="match status" value="1"/>
</dbReference>
<dbReference type="RefSeq" id="WP_344911124.1">
    <property type="nucleotide sequence ID" value="NZ_BAABDL010000053.1"/>
</dbReference>
<comment type="caution">
    <text evidence="6">The sequence shown here is derived from an EMBL/GenBank/DDBJ whole genome shotgun (WGS) entry which is preliminary data.</text>
</comment>
<evidence type="ECO:0000313" key="7">
    <source>
        <dbReference type="Proteomes" id="UP001501734"/>
    </source>
</evidence>
<dbReference type="InterPro" id="IPR051453">
    <property type="entry name" value="MBL_Glyoxalase_II"/>
</dbReference>
<organism evidence="6 7">
    <name type="scientific">Amphibacillus indicireducens</name>
    <dbReference type="NCBI Taxonomy" id="1076330"/>
    <lineage>
        <taxon>Bacteria</taxon>
        <taxon>Bacillati</taxon>
        <taxon>Bacillota</taxon>
        <taxon>Bacilli</taxon>
        <taxon>Bacillales</taxon>
        <taxon>Bacillaceae</taxon>
        <taxon>Amphibacillus</taxon>
    </lineage>
</organism>
<comment type="cofactor">
    <cofactor evidence="1">
        <name>Zn(2+)</name>
        <dbReference type="ChEBI" id="CHEBI:29105"/>
    </cofactor>
</comment>
<keyword evidence="4" id="KW-0862">Zinc</keyword>
<evidence type="ECO:0000259" key="5">
    <source>
        <dbReference type="SMART" id="SM00849"/>
    </source>
</evidence>
<dbReference type="Gene3D" id="3.60.15.10">
    <property type="entry name" value="Ribonuclease Z/Hydroxyacylglutathione hydrolase-like"/>
    <property type="match status" value="1"/>
</dbReference>
<dbReference type="InterPro" id="IPR036866">
    <property type="entry name" value="RibonucZ/Hydroxyglut_hydro"/>
</dbReference>